<sequence length="167" mass="18772">MALWWLQPWKLLIRTTADDRRPPGARTTRCGEFTGHIHRTSGVARLLTVGDGAKILRLENLHTILGPRLRVWLSDAPVEHARFPWRDLGRCKHIDLGSLRANRGNADYAVPDAADTGAFGAVILWCERFGVSFGAAQLRPATRDPRPNESLRPSRKPLKSRALRRDP</sequence>
<dbReference type="Pfam" id="PF10517">
    <property type="entry name" value="DM13"/>
    <property type="match status" value="1"/>
</dbReference>
<evidence type="ECO:0000256" key="1">
    <source>
        <dbReference type="SAM" id="MobiDB-lite"/>
    </source>
</evidence>
<dbReference type="Proteomes" id="UP000192601">
    <property type="component" value="Unassembled WGS sequence"/>
</dbReference>
<name>A0A1X0K7U1_MYCSC</name>
<dbReference type="STRING" id="1783.BST44_23135"/>
<accession>A0A1X0K7U1</accession>
<comment type="caution">
    <text evidence="3">The sequence shown here is derived from an EMBL/GenBank/DDBJ whole genome shotgun (WGS) entry which is preliminary data.</text>
</comment>
<organism evidence="3 4">
    <name type="scientific">Mycobacterium scrofulaceum</name>
    <dbReference type="NCBI Taxonomy" id="1783"/>
    <lineage>
        <taxon>Bacteria</taxon>
        <taxon>Bacillati</taxon>
        <taxon>Actinomycetota</taxon>
        <taxon>Actinomycetes</taxon>
        <taxon>Mycobacteriales</taxon>
        <taxon>Mycobacteriaceae</taxon>
        <taxon>Mycobacterium</taxon>
    </lineage>
</organism>
<dbReference type="EMBL" id="MVIJ01000046">
    <property type="protein sequence ID" value="ORB70571.1"/>
    <property type="molecule type" value="Genomic_DNA"/>
</dbReference>
<protein>
    <recommendedName>
        <fullName evidence="2">DM13 domain-containing protein</fullName>
    </recommendedName>
</protein>
<dbReference type="AlphaFoldDB" id="A0A1X0K7U1"/>
<dbReference type="PROSITE" id="PS51549">
    <property type="entry name" value="DM13"/>
    <property type="match status" value="1"/>
</dbReference>
<dbReference type="InterPro" id="IPR019545">
    <property type="entry name" value="DM13_domain"/>
</dbReference>
<evidence type="ECO:0000313" key="3">
    <source>
        <dbReference type="EMBL" id="ORB70571.1"/>
    </source>
</evidence>
<feature type="domain" description="DM13" evidence="2">
    <location>
        <begin position="31"/>
        <end position="139"/>
    </location>
</feature>
<reference evidence="3 4" key="1">
    <citation type="submission" date="2017-02" db="EMBL/GenBank/DDBJ databases">
        <title>The new phylogeny of genus Mycobacterium.</title>
        <authorList>
            <person name="Tortoli E."/>
            <person name="Trovato A."/>
            <person name="Cirillo D.M."/>
        </authorList>
    </citation>
    <scope>NUCLEOTIDE SEQUENCE [LARGE SCALE GENOMIC DNA]</scope>
    <source>
        <strain evidence="3 4">DSM 43992</strain>
    </source>
</reference>
<gene>
    <name evidence="3" type="ORF">BST44_23135</name>
</gene>
<evidence type="ECO:0000259" key="2">
    <source>
        <dbReference type="PROSITE" id="PS51549"/>
    </source>
</evidence>
<feature type="compositionally biased region" description="Basic residues" evidence="1">
    <location>
        <begin position="153"/>
        <end position="167"/>
    </location>
</feature>
<evidence type="ECO:0000313" key="4">
    <source>
        <dbReference type="Proteomes" id="UP000192601"/>
    </source>
</evidence>
<keyword evidence="4" id="KW-1185">Reference proteome</keyword>
<proteinExistence type="predicted"/>
<feature type="region of interest" description="Disordered" evidence="1">
    <location>
        <begin position="140"/>
        <end position="167"/>
    </location>
</feature>